<dbReference type="AlphaFoldDB" id="A0A7X6FSU7"/>
<reference evidence="1 2" key="1">
    <citation type="submission" date="2020-04" db="EMBL/GenBank/DDBJ databases">
        <title>Whole genome sequencing of clinical and environmental type strains of Ochrobactrum.</title>
        <authorList>
            <person name="Dharne M."/>
        </authorList>
    </citation>
    <scope>NUCLEOTIDE SEQUENCE [LARGE SCALE GENOMIC DNA]</scope>
    <source>
        <strain evidence="1 2">DSM 13340</strain>
    </source>
</reference>
<proteinExistence type="predicted"/>
<evidence type="ECO:0000313" key="1">
    <source>
        <dbReference type="EMBL" id="NKW11138.1"/>
    </source>
</evidence>
<protein>
    <submittedName>
        <fullName evidence="1">Uncharacterized protein</fullName>
    </submittedName>
</protein>
<comment type="caution">
    <text evidence="1">The sequence shown here is derived from an EMBL/GenBank/DDBJ whole genome shotgun (WGS) entry which is preliminary data.</text>
</comment>
<name>A0A7X6FSU7_9HYPH</name>
<sequence>MLRAELRCRLLVARNALFLKSPGSSLPLQEKLGTANDDANKQAMLVKILHQTSRAKAARIQFDIPASYQLLFAVSALPSDTTDENKKSMLST</sequence>
<evidence type="ECO:0000313" key="2">
    <source>
        <dbReference type="Proteomes" id="UP000558475"/>
    </source>
</evidence>
<organism evidence="1 2">
    <name type="scientific">Brucella tritici</name>
    <dbReference type="NCBI Taxonomy" id="94626"/>
    <lineage>
        <taxon>Bacteria</taxon>
        <taxon>Pseudomonadati</taxon>
        <taxon>Pseudomonadota</taxon>
        <taxon>Alphaproteobacteria</taxon>
        <taxon>Hyphomicrobiales</taxon>
        <taxon>Brucellaceae</taxon>
        <taxon>Brucella/Ochrobactrum group</taxon>
        <taxon>Brucella</taxon>
    </lineage>
</organism>
<gene>
    <name evidence="1" type="ORF">HGG76_25940</name>
</gene>
<dbReference type="EMBL" id="JAAXZB010000003">
    <property type="protein sequence ID" value="NKW11138.1"/>
    <property type="molecule type" value="Genomic_DNA"/>
</dbReference>
<dbReference type="Proteomes" id="UP000558475">
    <property type="component" value="Unassembled WGS sequence"/>
</dbReference>
<accession>A0A7X6FSU7</accession>